<dbReference type="Proteomes" id="UP001165122">
    <property type="component" value="Unassembled WGS sequence"/>
</dbReference>
<dbReference type="InterPro" id="IPR036249">
    <property type="entry name" value="Thioredoxin-like_sf"/>
</dbReference>
<evidence type="ECO:0000313" key="1">
    <source>
        <dbReference type="EMBL" id="GMI16111.1"/>
    </source>
</evidence>
<dbReference type="SUPFAM" id="SSF52833">
    <property type="entry name" value="Thioredoxin-like"/>
    <property type="match status" value="1"/>
</dbReference>
<comment type="caution">
    <text evidence="1">The sequence shown here is derived from an EMBL/GenBank/DDBJ whole genome shotgun (WGS) entry which is preliminary data.</text>
</comment>
<dbReference type="OrthoDB" id="418495at2759"/>
<dbReference type="EMBL" id="BRXW01000243">
    <property type="protein sequence ID" value="GMI16111.1"/>
    <property type="molecule type" value="Genomic_DNA"/>
</dbReference>
<evidence type="ECO:0008006" key="3">
    <source>
        <dbReference type="Google" id="ProtNLM"/>
    </source>
</evidence>
<dbReference type="AlphaFoldDB" id="A0A9W7FQ98"/>
<organism evidence="1 2">
    <name type="scientific">Triparma laevis f. longispina</name>
    <dbReference type="NCBI Taxonomy" id="1714387"/>
    <lineage>
        <taxon>Eukaryota</taxon>
        <taxon>Sar</taxon>
        <taxon>Stramenopiles</taxon>
        <taxon>Ochrophyta</taxon>
        <taxon>Bolidophyceae</taxon>
        <taxon>Parmales</taxon>
        <taxon>Triparmaceae</taxon>
        <taxon>Triparma</taxon>
    </lineage>
</organism>
<evidence type="ECO:0000313" key="2">
    <source>
        <dbReference type="Proteomes" id="UP001165122"/>
    </source>
</evidence>
<gene>
    <name evidence="1" type="ORF">TrLO_g4841</name>
</gene>
<keyword evidence="2" id="KW-1185">Reference proteome</keyword>
<dbReference type="Gene3D" id="3.40.30.10">
    <property type="entry name" value="Glutaredoxin"/>
    <property type="match status" value="1"/>
</dbReference>
<reference evidence="2" key="1">
    <citation type="journal article" date="2023" name="Commun. Biol.">
        <title>Genome analysis of Parmales, the sister group of diatoms, reveals the evolutionary specialization of diatoms from phago-mixotrophs to photoautotrophs.</title>
        <authorList>
            <person name="Ban H."/>
            <person name="Sato S."/>
            <person name="Yoshikawa S."/>
            <person name="Yamada K."/>
            <person name="Nakamura Y."/>
            <person name="Ichinomiya M."/>
            <person name="Sato N."/>
            <person name="Blanc-Mathieu R."/>
            <person name="Endo H."/>
            <person name="Kuwata A."/>
            <person name="Ogata H."/>
        </authorList>
    </citation>
    <scope>NUCLEOTIDE SEQUENCE [LARGE SCALE GENOMIC DNA]</scope>
    <source>
        <strain evidence="2">NIES 3700</strain>
    </source>
</reference>
<proteinExistence type="predicted"/>
<sequence>MSLLSLPFTLEAKVQATVLGVIGEIIGSPFRFNSDDVRADLKDEIKKNKAIIYTYAWSPFSTSALDALKNYDVTVIELGFEWFLMGPTESETRVALQEITGSTALPKLFVNGQYQGGYSTDGPSGNGIVGLQKNGQLDKILKKKVVKRGKMGKR</sequence>
<name>A0A9W7FQ98_9STRA</name>
<protein>
    <recommendedName>
        <fullName evidence="3">Glutaredoxin domain-containing protein</fullName>
    </recommendedName>
</protein>
<accession>A0A9W7FQ98</accession>
<dbReference type="PROSITE" id="PS51354">
    <property type="entry name" value="GLUTAREDOXIN_2"/>
    <property type="match status" value="1"/>
</dbReference>